<keyword evidence="2" id="KW-1185">Reference proteome</keyword>
<gene>
    <name evidence="1" type="ORF">CROQUDRAFT_95668</name>
</gene>
<dbReference type="Proteomes" id="UP000886653">
    <property type="component" value="Unassembled WGS sequence"/>
</dbReference>
<name>A0A9P6NC20_9BASI</name>
<evidence type="ECO:0000313" key="2">
    <source>
        <dbReference type="Proteomes" id="UP000886653"/>
    </source>
</evidence>
<proteinExistence type="predicted"/>
<dbReference type="EMBL" id="MU167307">
    <property type="protein sequence ID" value="KAG0143906.1"/>
    <property type="molecule type" value="Genomic_DNA"/>
</dbReference>
<evidence type="ECO:0000313" key="1">
    <source>
        <dbReference type="EMBL" id="KAG0143906.1"/>
    </source>
</evidence>
<sequence length="49" mass="5193">MLLRPAPRAFLRKSSWGQPGCVPNTLEAGPKSFSAQKLSGPALQVQALS</sequence>
<comment type="caution">
    <text evidence="1">The sequence shown here is derived from an EMBL/GenBank/DDBJ whole genome shotgun (WGS) entry which is preliminary data.</text>
</comment>
<dbReference type="AlphaFoldDB" id="A0A9P6NC20"/>
<accession>A0A9P6NC20</accession>
<organism evidence="1 2">
    <name type="scientific">Cronartium quercuum f. sp. fusiforme G11</name>
    <dbReference type="NCBI Taxonomy" id="708437"/>
    <lineage>
        <taxon>Eukaryota</taxon>
        <taxon>Fungi</taxon>
        <taxon>Dikarya</taxon>
        <taxon>Basidiomycota</taxon>
        <taxon>Pucciniomycotina</taxon>
        <taxon>Pucciniomycetes</taxon>
        <taxon>Pucciniales</taxon>
        <taxon>Coleosporiaceae</taxon>
        <taxon>Cronartium</taxon>
    </lineage>
</organism>
<protein>
    <submittedName>
        <fullName evidence="1">Uncharacterized protein</fullName>
    </submittedName>
</protein>
<reference evidence="1" key="1">
    <citation type="submission" date="2013-11" db="EMBL/GenBank/DDBJ databases">
        <title>Genome sequence of the fusiform rust pathogen reveals effectors for host alternation and coevolution with pine.</title>
        <authorList>
            <consortium name="DOE Joint Genome Institute"/>
            <person name="Smith K."/>
            <person name="Pendleton A."/>
            <person name="Kubisiak T."/>
            <person name="Anderson C."/>
            <person name="Salamov A."/>
            <person name="Aerts A."/>
            <person name="Riley R."/>
            <person name="Clum A."/>
            <person name="Lindquist E."/>
            <person name="Ence D."/>
            <person name="Campbell M."/>
            <person name="Kronenberg Z."/>
            <person name="Feau N."/>
            <person name="Dhillon B."/>
            <person name="Hamelin R."/>
            <person name="Burleigh J."/>
            <person name="Smith J."/>
            <person name="Yandell M."/>
            <person name="Nelson C."/>
            <person name="Grigoriev I."/>
            <person name="Davis J."/>
        </authorList>
    </citation>
    <scope>NUCLEOTIDE SEQUENCE</scope>
    <source>
        <strain evidence="1">G11</strain>
    </source>
</reference>